<keyword evidence="1" id="KW-0175">Coiled coil</keyword>
<evidence type="ECO:0000256" key="1">
    <source>
        <dbReference type="SAM" id="Coils"/>
    </source>
</evidence>
<dbReference type="EMBL" id="JANBTW010000084">
    <property type="protein sequence ID" value="KAJ2672392.1"/>
    <property type="molecule type" value="Genomic_DNA"/>
</dbReference>
<accession>A0A9W8KVZ9</accession>
<feature type="coiled-coil region" evidence="1">
    <location>
        <begin position="795"/>
        <end position="868"/>
    </location>
</feature>
<proteinExistence type="predicted"/>
<dbReference type="SUPFAM" id="SSF48371">
    <property type="entry name" value="ARM repeat"/>
    <property type="match status" value="1"/>
</dbReference>
<protein>
    <submittedName>
        <fullName evidence="3">Uncharacterized protein</fullName>
    </submittedName>
</protein>
<dbReference type="InterPro" id="IPR016024">
    <property type="entry name" value="ARM-type_fold"/>
</dbReference>
<gene>
    <name evidence="3" type="ORF">GGI25_005154</name>
</gene>
<feature type="region of interest" description="Disordered" evidence="2">
    <location>
        <begin position="571"/>
        <end position="591"/>
    </location>
</feature>
<comment type="caution">
    <text evidence="3">The sequence shown here is derived from an EMBL/GenBank/DDBJ whole genome shotgun (WGS) entry which is preliminary data.</text>
</comment>
<dbReference type="OrthoDB" id="5591338at2759"/>
<evidence type="ECO:0000313" key="3">
    <source>
        <dbReference type="EMBL" id="KAJ2672392.1"/>
    </source>
</evidence>
<name>A0A9W8KVZ9_9FUNG</name>
<sequence>MRTSSPPQSLPTPPPASIASPVLQVLAAVEGSHPDPVAALHALYKESPDIRATLRLVDPCFVDLLQRTAHSFPSTPLTQRLGAGTRLAPLLSSRALSCNVAAEMLADLVNSDCTMQIPVASVIDNILSGEHRGGFKLLCALAPSSGTGWVAEVVRRVASEIITAPELAQLRLLNFAMVRFRSEAMATLATLDELRRLTRCIIKLLSSPQPLVAAAALHSLTLIVLNTEWPALTALARSLSGKLFDSMHLERTLLLVADLCLNCQAADLTVTKTSDADHQISIDIDVLENIAGVISALAQCRETVNQFVQSTAMVPAISHLLSMARLDHRYLAPLLSITASITGLADEHMETPLLQQLFDTNDDCIIVEDVFEFAMLCVEDAVDLLADSGLRPSNESGSGWFVNSSREMRRSVARSLCVLLGTLTSVRETHGGVLATFDDAMAVVRLLDTVRPYYYLLSSSGNSVAELVESINGYYCVIRPLLELMVQLADASVPRASWEAAFEKQPEIRALFDWAANICEHYSKDTVDSMQGSVLGKRLREDILQTFAPPTQPDADQLANNERVVDAITPSSAATPEGCSPNPQSSSKKAPAAVHNTIGIDDLREASKQVTGAGLGISDLDTNAPESNRLAQVVVLGHWARLCSMEAAALLTELWAKARGLPADPKKPKIHHEANVSSLFDLVSTVTQLHSQYKEHNAVVARLLEQKQTELVDAEDEISDTTGELQAAKTECAELTRNIAGHQDANTALSGENKRLRTTLDAALEQCSCAKKDAGEWKEECQVTRELLEKSELANGELRDSVDRLAKRLEMAERELESNVGMWETKSAEMARSNRELEAALGNAVARLRELEARAELERSVGEELRRQNNAMTVRLNEFSKISETLHNLSRIAPQ</sequence>
<reference evidence="3" key="1">
    <citation type="submission" date="2022-07" db="EMBL/GenBank/DDBJ databases">
        <title>Phylogenomic reconstructions and comparative analyses of Kickxellomycotina fungi.</title>
        <authorList>
            <person name="Reynolds N.K."/>
            <person name="Stajich J.E."/>
            <person name="Barry K."/>
            <person name="Grigoriev I.V."/>
            <person name="Crous P."/>
            <person name="Smith M.E."/>
        </authorList>
    </citation>
    <scope>NUCLEOTIDE SEQUENCE</scope>
    <source>
        <strain evidence="3">NRRL 3115</strain>
    </source>
</reference>
<evidence type="ECO:0000313" key="4">
    <source>
        <dbReference type="Proteomes" id="UP001151518"/>
    </source>
</evidence>
<dbReference type="AlphaFoldDB" id="A0A9W8KVZ9"/>
<organism evidence="3 4">
    <name type="scientific">Coemansia spiralis</name>
    <dbReference type="NCBI Taxonomy" id="417178"/>
    <lineage>
        <taxon>Eukaryota</taxon>
        <taxon>Fungi</taxon>
        <taxon>Fungi incertae sedis</taxon>
        <taxon>Zoopagomycota</taxon>
        <taxon>Kickxellomycotina</taxon>
        <taxon>Kickxellomycetes</taxon>
        <taxon>Kickxellales</taxon>
        <taxon>Kickxellaceae</taxon>
        <taxon>Coemansia</taxon>
    </lineage>
</organism>
<evidence type="ECO:0000256" key="2">
    <source>
        <dbReference type="SAM" id="MobiDB-lite"/>
    </source>
</evidence>
<feature type="coiled-coil region" evidence="1">
    <location>
        <begin position="697"/>
        <end position="745"/>
    </location>
</feature>
<dbReference type="Proteomes" id="UP001151518">
    <property type="component" value="Unassembled WGS sequence"/>
</dbReference>